<dbReference type="EMBL" id="GBRH01209504">
    <property type="protein sequence ID" value="JAD88391.1"/>
    <property type="molecule type" value="Transcribed_RNA"/>
</dbReference>
<proteinExistence type="predicted"/>
<evidence type="ECO:0000313" key="1">
    <source>
        <dbReference type="EMBL" id="JAD88391.1"/>
    </source>
</evidence>
<organism evidence="1">
    <name type="scientific">Arundo donax</name>
    <name type="common">Giant reed</name>
    <name type="synonym">Donax arundinaceus</name>
    <dbReference type="NCBI Taxonomy" id="35708"/>
    <lineage>
        <taxon>Eukaryota</taxon>
        <taxon>Viridiplantae</taxon>
        <taxon>Streptophyta</taxon>
        <taxon>Embryophyta</taxon>
        <taxon>Tracheophyta</taxon>
        <taxon>Spermatophyta</taxon>
        <taxon>Magnoliopsida</taxon>
        <taxon>Liliopsida</taxon>
        <taxon>Poales</taxon>
        <taxon>Poaceae</taxon>
        <taxon>PACMAD clade</taxon>
        <taxon>Arundinoideae</taxon>
        <taxon>Arundineae</taxon>
        <taxon>Arundo</taxon>
    </lineage>
</organism>
<name>A0A0A9DKQ2_ARUDO</name>
<accession>A0A0A9DKQ2</accession>
<sequence>MNVVYCPPFSRIAVTFGGPLGVAVGAGACASAAGTTASATNAAATAMRLENAIVGGGCGLHWTAQ</sequence>
<reference evidence="1" key="2">
    <citation type="journal article" date="2015" name="Data Brief">
        <title>Shoot transcriptome of the giant reed, Arundo donax.</title>
        <authorList>
            <person name="Barrero R.A."/>
            <person name="Guerrero F.D."/>
            <person name="Moolhuijzen P."/>
            <person name="Goolsby J.A."/>
            <person name="Tidwell J."/>
            <person name="Bellgard S.E."/>
            <person name="Bellgard M.I."/>
        </authorList>
    </citation>
    <scope>NUCLEOTIDE SEQUENCE</scope>
    <source>
        <tissue evidence="1">Shoot tissue taken approximately 20 cm above the soil surface</tissue>
    </source>
</reference>
<reference evidence="1" key="1">
    <citation type="submission" date="2014-09" db="EMBL/GenBank/DDBJ databases">
        <authorList>
            <person name="Magalhaes I.L.F."/>
            <person name="Oliveira U."/>
            <person name="Santos F.R."/>
            <person name="Vidigal T.H.D.A."/>
            <person name="Brescovit A.D."/>
            <person name="Santos A.J."/>
        </authorList>
    </citation>
    <scope>NUCLEOTIDE SEQUENCE</scope>
    <source>
        <tissue evidence="1">Shoot tissue taken approximately 20 cm above the soil surface</tissue>
    </source>
</reference>
<dbReference type="AlphaFoldDB" id="A0A0A9DKQ2"/>
<protein>
    <submittedName>
        <fullName evidence="1">Uncharacterized protein</fullName>
    </submittedName>
</protein>